<sequence length="418" mass="49424">MKNRIKAIVTELSKRNIVIRKVSRWLLYHYRYLVYAFIKAANKTDAKAICFKAFNGKSYSCSPKAIYEYMLTQEQFKDFKFIWVFKEPEKHRYLEKNPNTTLVQDSTRAYLKAMAVSKYWIHNYRVSDHIYPKENQIYVQCWHGTPLKKLGYDITKGDNVLNSIEEIRFKYKVDAAKFKAILSPSRFASEKFISAWNLKAIGKENCVIEQGYPRNDKLFHADEADRQRVRKALGIEGVNKKIIFYAPTWRDNQHDSTIGYTYKTEVDFDKLQEALGEEYIILFRAHYLVANSFDFEKYSGFVYDVSSYDDINDLYIVSDLLITDYSSVFFDYANLRRPMLFYMYDFDAYKNEMRDFYFDIDELPGPIVKDEDGLIEAIRGLDRYMLAYGEKYIAFHNKFNYLDDGHASARVVDAVMRL</sequence>
<dbReference type="GO" id="GO:0019350">
    <property type="term" value="P:teichoic acid biosynthetic process"/>
    <property type="evidence" value="ECO:0007669"/>
    <property type="project" value="UniProtKB-KW"/>
</dbReference>
<evidence type="ECO:0000256" key="3">
    <source>
        <dbReference type="ARBA" id="ARBA00022475"/>
    </source>
</evidence>
<dbReference type="PANTHER" id="PTHR37316">
    <property type="entry name" value="TEICHOIC ACID GLYCEROL-PHOSPHATE PRIMASE"/>
    <property type="match status" value="1"/>
</dbReference>
<comment type="subcellular location">
    <subcellularLocation>
        <location evidence="1">Cell membrane</location>
        <topology evidence="1">Peripheral membrane protein</topology>
    </subcellularLocation>
</comment>
<dbReference type="InterPro" id="IPR007554">
    <property type="entry name" value="Glycerophosphate_synth"/>
</dbReference>
<evidence type="ECO:0000256" key="6">
    <source>
        <dbReference type="ARBA" id="ARBA00023136"/>
    </source>
</evidence>
<dbReference type="Pfam" id="PF04464">
    <property type="entry name" value="Glyphos_transf"/>
    <property type="match status" value="1"/>
</dbReference>
<keyword evidence="4" id="KW-0808">Transferase</keyword>
<dbReference type="InterPro" id="IPR043149">
    <property type="entry name" value="TagF_N"/>
</dbReference>
<reference evidence="7" key="1">
    <citation type="submission" date="2020-10" db="EMBL/GenBank/DDBJ databases">
        <authorList>
            <person name="Gilroy R."/>
        </authorList>
    </citation>
    <scope>NUCLEOTIDE SEQUENCE</scope>
    <source>
        <strain evidence="7">CHK176-6737</strain>
    </source>
</reference>
<evidence type="ECO:0000256" key="2">
    <source>
        <dbReference type="ARBA" id="ARBA00010488"/>
    </source>
</evidence>
<name>A0A9D1MUV8_9FIRM</name>
<dbReference type="InterPro" id="IPR043148">
    <property type="entry name" value="TagF_C"/>
</dbReference>
<dbReference type="PANTHER" id="PTHR37316:SF3">
    <property type="entry name" value="TEICHOIC ACID GLYCEROL-PHOSPHATE TRANSFERASE"/>
    <property type="match status" value="1"/>
</dbReference>
<dbReference type="Gene3D" id="3.40.50.12580">
    <property type="match status" value="1"/>
</dbReference>
<evidence type="ECO:0000256" key="5">
    <source>
        <dbReference type="ARBA" id="ARBA00022944"/>
    </source>
</evidence>
<proteinExistence type="inferred from homology"/>
<comment type="caution">
    <text evidence="7">The sequence shown here is derived from an EMBL/GenBank/DDBJ whole genome shotgun (WGS) entry which is preliminary data.</text>
</comment>
<comment type="similarity">
    <text evidence="2">Belongs to the CDP-glycerol glycerophosphotransferase family.</text>
</comment>
<dbReference type="GO" id="GO:0047355">
    <property type="term" value="F:CDP-glycerol glycerophosphotransferase activity"/>
    <property type="evidence" value="ECO:0007669"/>
    <property type="project" value="InterPro"/>
</dbReference>
<keyword evidence="5" id="KW-0777">Teichoic acid biosynthesis</keyword>
<evidence type="ECO:0000256" key="4">
    <source>
        <dbReference type="ARBA" id="ARBA00022679"/>
    </source>
</evidence>
<dbReference type="InterPro" id="IPR051612">
    <property type="entry name" value="Teichoic_Acid_Biosynth"/>
</dbReference>
<dbReference type="EMBL" id="DVNM01000033">
    <property type="protein sequence ID" value="HIU69551.1"/>
    <property type="molecule type" value="Genomic_DNA"/>
</dbReference>
<keyword evidence="6" id="KW-0472">Membrane</keyword>
<reference evidence="7" key="2">
    <citation type="journal article" date="2021" name="PeerJ">
        <title>Extensive microbial diversity within the chicken gut microbiome revealed by metagenomics and culture.</title>
        <authorList>
            <person name="Gilroy R."/>
            <person name="Ravi A."/>
            <person name="Getino M."/>
            <person name="Pursley I."/>
            <person name="Horton D.L."/>
            <person name="Alikhan N.F."/>
            <person name="Baker D."/>
            <person name="Gharbi K."/>
            <person name="Hall N."/>
            <person name="Watson M."/>
            <person name="Adriaenssens E.M."/>
            <person name="Foster-Nyarko E."/>
            <person name="Jarju S."/>
            <person name="Secka A."/>
            <person name="Antonio M."/>
            <person name="Oren A."/>
            <person name="Chaudhuri R.R."/>
            <person name="La Ragione R."/>
            <person name="Hildebrand F."/>
            <person name="Pallen M.J."/>
        </authorList>
    </citation>
    <scope>NUCLEOTIDE SEQUENCE</scope>
    <source>
        <strain evidence="7">CHK176-6737</strain>
    </source>
</reference>
<accession>A0A9D1MUV8</accession>
<evidence type="ECO:0000256" key="1">
    <source>
        <dbReference type="ARBA" id="ARBA00004202"/>
    </source>
</evidence>
<gene>
    <name evidence="7" type="ORF">IAD23_06305</name>
</gene>
<protein>
    <submittedName>
        <fullName evidence="7">CDP-glycerol glycerophosphotransferase family protein</fullName>
    </submittedName>
</protein>
<dbReference type="SUPFAM" id="SSF53756">
    <property type="entry name" value="UDP-Glycosyltransferase/glycogen phosphorylase"/>
    <property type="match status" value="1"/>
</dbReference>
<dbReference type="AlphaFoldDB" id="A0A9D1MUV8"/>
<organism evidence="7 8">
    <name type="scientific">Candidatus Scybalenecus merdavium</name>
    <dbReference type="NCBI Taxonomy" id="2840939"/>
    <lineage>
        <taxon>Bacteria</taxon>
        <taxon>Bacillati</taxon>
        <taxon>Bacillota</taxon>
        <taxon>Clostridia</taxon>
        <taxon>Eubacteriales</taxon>
        <taxon>Oscillospiraceae</taxon>
        <taxon>Oscillospiraceae incertae sedis</taxon>
        <taxon>Candidatus Scybalenecus</taxon>
    </lineage>
</organism>
<dbReference type="GO" id="GO:0005886">
    <property type="term" value="C:plasma membrane"/>
    <property type="evidence" value="ECO:0007669"/>
    <property type="project" value="UniProtKB-SubCell"/>
</dbReference>
<dbReference type="Gene3D" id="3.40.50.11820">
    <property type="match status" value="1"/>
</dbReference>
<evidence type="ECO:0000313" key="7">
    <source>
        <dbReference type="EMBL" id="HIU69551.1"/>
    </source>
</evidence>
<keyword evidence="3" id="KW-1003">Cell membrane</keyword>
<evidence type="ECO:0000313" key="8">
    <source>
        <dbReference type="Proteomes" id="UP000824125"/>
    </source>
</evidence>
<dbReference type="Proteomes" id="UP000824125">
    <property type="component" value="Unassembled WGS sequence"/>
</dbReference>